<gene>
    <name evidence="4" type="ORF">CHIRRI_LOCUS10863</name>
</gene>
<organism evidence="4 5">
    <name type="scientific">Chironomus riparius</name>
    <dbReference type="NCBI Taxonomy" id="315576"/>
    <lineage>
        <taxon>Eukaryota</taxon>
        <taxon>Metazoa</taxon>
        <taxon>Ecdysozoa</taxon>
        <taxon>Arthropoda</taxon>
        <taxon>Hexapoda</taxon>
        <taxon>Insecta</taxon>
        <taxon>Pterygota</taxon>
        <taxon>Neoptera</taxon>
        <taxon>Endopterygota</taxon>
        <taxon>Diptera</taxon>
        <taxon>Nematocera</taxon>
        <taxon>Chironomoidea</taxon>
        <taxon>Chironomidae</taxon>
        <taxon>Chironominae</taxon>
        <taxon>Chironomus</taxon>
    </lineage>
</organism>
<keyword evidence="5" id="KW-1185">Reference proteome</keyword>
<keyword evidence="1" id="KW-0560">Oxidoreductase</keyword>
<dbReference type="PRINTS" id="PR00080">
    <property type="entry name" value="SDRFAMILY"/>
</dbReference>
<dbReference type="Pfam" id="PF00106">
    <property type="entry name" value="adh_short"/>
    <property type="match status" value="1"/>
</dbReference>
<keyword evidence="3" id="KW-0472">Membrane</keyword>
<evidence type="ECO:0000256" key="2">
    <source>
        <dbReference type="RuleBase" id="RU000363"/>
    </source>
</evidence>
<feature type="transmembrane region" description="Helical" evidence="3">
    <location>
        <begin position="18"/>
        <end position="37"/>
    </location>
</feature>
<dbReference type="InterPro" id="IPR036291">
    <property type="entry name" value="NAD(P)-bd_dom_sf"/>
</dbReference>
<reference evidence="4" key="2">
    <citation type="submission" date="2022-10" db="EMBL/GenBank/DDBJ databases">
        <authorList>
            <consortium name="ENA_rothamsted_submissions"/>
            <consortium name="culmorum"/>
            <person name="King R."/>
        </authorList>
    </citation>
    <scope>NUCLEOTIDE SEQUENCE</scope>
</reference>
<dbReference type="EMBL" id="OU895879">
    <property type="protein sequence ID" value="CAG9808017.1"/>
    <property type="molecule type" value="Genomic_DNA"/>
</dbReference>
<dbReference type="SUPFAM" id="SSF51735">
    <property type="entry name" value="NAD(P)-binding Rossmann-fold domains"/>
    <property type="match status" value="1"/>
</dbReference>
<keyword evidence="3" id="KW-1133">Transmembrane helix</keyword>
<dbReference type="Proteomes" id="UP001153620">
    <property type="component" value="Chromosome 3"/>
</dbReference>
<keyword evidence="3" id="KW-0812">Transmembrane</keyword>
<evidence type="ECO:0000256" key="1">
    <source>
        <dbReference type="ARBA" id="ARBA00023002"/>
    </source>
</evidence>
<sequence length="351" mass="39281">MVEDIIELFRDADPFKTWWPFIIAFLVFIVMTIKAYMAGQNCPTEITINDSVVLVTGADGGIGREIVKELAKRGGHIIMCCKNFDNGENIKKNIMKCLPKARIDVRQLDLCLFESVTKLVNSIETDYSKIDVIINNAGVTFHPFKKTADGFETHLQLNYLSHFLLSYLLIPMLKKSNQGRIINVAAHAYATGKMSIDDPLSNLSTFHPRDAFAHSKLAIVLSTKMLAKLLKSTQITVNCLTPGLVRGTNHMRQSPIMRSFSAKILMLPWMWIFMKTPNLGAQTAIYLATDNSLSTVTGEYFNDCEKSDVVDIVKDEELGNKLLTETLRALKLDGANLNSSIEKINDSKKKV</sequence>
<dbReference type="AlphaFoldDB" id="A0A9N9S2L2"/>
<dbReference type="InterPro" id="IPR002347">
    <property type="entry name" value="SDR_fam"/>
</dbReference>
<dbReference type="PANTHER" id="PTHR43157:SF31">
    <property type="entry name" value="PHOSPHATIDYLINOSITOL-GLYCAN BIOSYNTHESIS CLASS F PROTEIN"/>
    <property type="match status" value="1"/>
</dbReference>
<dbReference type="GO" id="GO:0016491">
    <property type="term" value="F:oxidoreductase activity"/>
    <property type="evidence" value="ECO:0007669"/>
    <property type="project" value="UniProtKB-KW"/>
</dbReference>
<dbReference type="PANTHER" id="PTHR43157">
    <property type="entry name" value="PHOSPHATIDYLINOSITOL-GLYCAN BIOSYNTHESIS CLASS F PROTEIN-RELATED"/>
    <property type="match status" value="1"/>
</dbReference>
<dbReference type="CDD" id="cd05327">
    <property type="entry name" value="retinol-DH_like_SDR_c_like"/>
    <property type="match status" value="1"/>
</dbReference>
<accession>A0A9N9S2L2</accession>
<reference evidence="4" key="1">
    <citation type="submission" date="2022-01" db="EMBL/GenBank/DDBJ databases">
        <authorList>
            <person name="King R."/>
        </authorList>
    </citation>
    <scope>NUCLEOTIDE SEQUENCE</scope>
</reference>
<dbReference type="OrthoDB" id="542013at2759"/>
<name>A0A9N9S2L2_9DIPT</name>
<protein>
    <submittedName>
        <fullName evidence="4">Uncharacterized protein</fullName>
    </submittedName>
</protein>
<evidence type="ECO:0000313" key="4">
    <source>
        <dbReference type="EMBL" id="CAG9808017.1"/>
    </source>
</evidence>
<evidence type="ECO:0000256" key="3">
    <source>
        <dbReference type="SAM" id="Phobius"/>
    </source>
</evidence>
<evidence type="ECO:0000313" key="5">
    <source>
        <dbReference type="Proteomes" id="UP001153620"/>
    </source>
</evidence>
<dbReference type="Gene3D" id="3.40.50.720">
    <property type="entry name" value="NAD(P)-binding Rossmann-like Domain"/>
    <property type="match status" value="1"/>
</dbReference>
<dbReference type="PRINTS" id="PR00081">
    <property type="entry name" value="GDHRDH"/>
</dbReference>
<comment type="similarity">
    <text evidence="2">Belongs to the short-chain dehydrogenases/reductases (SDR) family.</text>
</comment>
<proteinExistence type="inferred from homology"/>